<dbReference type="EMBL" id="BMEY01000022">
    <property type="protein sequence ID" value="GGA88345.1"/>
    <property type="molecule type" value="Genomic_DNA"/>
</dbReference>
<dbReference type="SUPFAM" id="SSF55315">
    <property type="entry name" value="L30e-like"/>
    <property type="match status" value="1"/>
</dbReference>
<name>A0A916WCF4_9BACI</name>
<dbReference type="InterPro" id="IPR029064">
    <property type="entry name" value="Ribosomal_eL30-like_sf"/>
</dbReference>
<keyword evidence="2" id="KW-0689">Ribosomal protein</keyword>
<dbReference type="InterPro" id="IPR004038">
    <property type="entry name" value="Ribosomal_eL8/eL30/eS12/Gad45"/>
</dbReference>
<organism evidence="2 3">
    <name type="scientific">Ornithinibacillus halotolerans</name>
    <dbReference type="NCBI Taxonomy" id="1274357"/>
    <lineage>
        <taxon>Bacteria</taxon>
        <taxon>Bacillati</taxon>
        <taxon>Bacillota</taxon>
        <taxon>Bacilli</taxon>
        <taxon>Bacillales</taxon>
        <taxon>Bacillaceae</taxon>
        <taxon>Ornithinibacillus</taxon>
    </lineage>
</organism>
<gene>
    <name evidence="2" type="ORF">GCM10008025_33810</name>
</gene>
<sequence>MSYEKVSKVKNQTIIGVKQTMKAMKHGQVNKVFVAEDADRSLTQKVEELAETLGIPVERVDSKKKLGAACGISVSASTVAIKK</sequence>
<evidence type="ECO:0000313" key="2">
    <source>
        <dbReference type="EMBL" id="GGA88345.1"/>
    </source>
</evidence>
<dbReference type="Gene3D" id="3.30.1330.30">
    <property type="match status" value="1"/>
</dbReference>
<feature type="domain" description="Ribosomal protein eL8/eL30/eS12/Gadd45" evidence="1">
    <location>
        <begin position="5"/>
        <end position="82"/>
    </location>
</feature>
<dbReference type="RefSeq" id="WP_188385853.1">
    <property type="nucleotide sequence ID" value="NZ_BMEY01000022.1"/>
</dbReference>
<comment type="caution">
    <text evidence="2">The sequence shown here is derived from an EMBL/GenBank/DDBJ whole genome shotgun (WGS) entry which is preliminary data.</text>
</comment>
<evidence type="ECO:0000259" key="1">
    <source>
        <dbReference type="Pfam" id="PF01248"/>
    </source>
</evidence>
<evidence type="ECO:0000313" key="3">
    <source>
        <dbReference type="Proteomes" id="UP000613512"/>
    </source>
</evidence>
<dbReference type="Pfam" id="PF01248">
    <property type="entry name" value="Ribosomal_L7Ae"/>
    <property type="match status" value="1"/>
</dbReference>
<accession>A0A916WCF4</accession>
<dbReference type="AlphaFoldDB" id="A0A916WCF4"/>
<dbReference type="Proteomes" id="UP000613512">
    <property type="component" value="Unassembled WGS sequence"/>
</dbReference>
<reference evidence="2" key="2">
    <citation type="submission" date="2020-09" db="EMBL/GenBank/DDBJ databases">
        <authorList>
            <person name="Sun Q."/>
            <person name="Zhou Y."/>
        </authorList>
    </citation>
    <scope>NUCLEOTIDE SEQUENCE</scope>
    <source>
        <strain evidence="2">CGMCC 1.12408</strain>
    </source>
</reference>
<dbReference type="GO" id="GO:0005840">
    <property type="term" value="C:ribosome"/>
    <property type="evidence" value="ECO:0007669"/>
    <property type="project" value="UniProtKB-KW"/>
</dbReference>
<keyword evidence="2" id="KW-0687">Ribonucleoprotein</keyword>
<protein>
    <submittedName>
        <fullName evidence="2">50S ribosomal protein L7ae</fullName>
    </submittedName>
</protein>
<reference evidence="2" key="1">
    <citation type="journal article" date="2014" name="Int. J. Syst. Evol. Microbiol.">
        <title>Complete genome sequence of Corynebacterium casei LMG S-19264T (=DSM 44701T), isolated from a smear-ripened cheese.</title>
        <authorList>
            <consortium name="US DOE Joint Genome Institute (JGI-PGF)"/>
            <person name="Walter F."/>
            <person name="Albersmeier A."/>
            <person name="Kalinowski J."/>
            <person name="Ruckert C."/>
        </authorList>
    </citation>
    <scope>NUCLEOTIDE SEQUENCE</scope>
    <source>
        <strain evidence="2">CGMCC 1.12408</strain>
    </source>
</reference>
<keyword evidence="3" id="KW-1185">Reference proteome</keyword>
<proteinExistence type="predicted"/>